<evidence type="ECO:0000259" key="9">
    <source>
        <dbReference type="PROSITE" id="PS51180"/>
    </source>
</evidence>
<dbReference type="InterPro" id="IPR025304">
    <property type="entry name" value="ALIX_V_dom"/>
</dbReference>
<dbReference type="Pfam" id="PF00102">
    <property type="entry name" value="Y_phosphatase"/>
    <property type="match status" value="1"/>
</dbReference>
<dbReference type="PROSITE" id="PS50056">
    <property type="entry name" value="TYR_PHOSPHATASE_2"/>
    <property type="match status" value="1"/>
</dbReference>
<dbReference type="PANTHER" id="PTHR23030">
    <property type="entry name" value="PCD6 INTERACTING PROTEIN-RELATED"/>
    <property type="match status" value="1"/>
</dbReference>
<organism evidence="10 11">
    <name type="scientific">Callorhinchus milii</name>
    <name type="common">Ghost shark</name>
    <dbReference type="NCBI Taxonomy" id="7868"/>
    <lineage>
        <taxon>Eukaryota</taxon>
        <taxon>Metazoa</taxon>
        <taxon>Chordata</taxon>
        <taxon>Craniata</taxon>
        <taxon>Vertebrata</taxon>
        <taxon>Chondrichthyes</taxon>
        <taxon>Holocephali</taxon>
        <taxon>Chimaeriformes</taxon>
        <taxon>Callorhinchidae</taxon>
        <taxon>Callorhinchus</taxon>
    </lineage>
</organism>
<dbReference type="Gene3D" id="1.20.140.50">
    <property type="entry name" value="alix/aip1 like domains"/>
    <property type="match status" value="2"/>
</dbReference>
<dbReference type="SMART" id="SM00194">
    <property type="entry name" value="PTPc"/>
    <property type="match status" value="1"/>
</dbReference>
<dbReference type="GO" id="GO:0005768">
    <property type="term" value="C:endosome"/>
    <property type="evidence" value="ECO:0007669"/>
    <property type="project" value="UniProtKB-SubCell"/>
</dbReference>
<dbReference type="InterPro" id="IPR000242">
    <property type="entry name" value="PTP_cat"/>
</dbReference>
<dbReference type="PROSITE" id="PS50055">
    <property type="entry name" value="TYR_PHOSPHATASE_PTP"/>
    <property type="match status" value="1"/>
</dbReference>
<name>A0A4W3HRJ5_CALMI</name>
<evidence type="ECO:0000259" key="8">
    <source>
        <dbReference type="PROSITE" id="PS50056"/>
    </source>
</evidence>
<dbReference type="GO" id="GO:0043328">
    <property type="term" value="P:protein transport to vacuole involved in ubiquitin-dependent protein catabolic process via the multivesicular body sorting pathway"/>
    <property type="evidence" value="ECO:0007669"/>
    <property type="project" value="TreeGrafter"/>
</dbReference>
<dbReference type="OMA" id="CNESITR"/>
<dbReference type="InterPro" id="IPR004328">
    <property type="entry name" value="BRO1_dom"/>
</dbReference>
<dbReference type="Gene3D" id="1.20.120.560">
    <property type="entry name" value="alix/aip1 in complex with the ypdl late domain"/>
    <property type="match status" value="1"/>
</dbReference>
<dbReference type="SUPFAM" id="SSF52799">
    <property type="entry name" value="(Phosphotyrosine protein) phosphatases II"/>
    <property type="match status" value="1"/>
</dbReference>
<keyword evidence="3" id="KW-0963">Cytoplasm</keyword>
<reference evidence="11" key="2">
    <citation type="journal article" date="2007" name="PLoS Biol.">
        <title>Survey sequencing and comparative analysis of the elephant shark (Callorhinchus milii) genome.</title>
        <authorList>
            <person name="Venkatesh B."/>
            <person name="Kirkness E.F."/>
            <person name="Loh Y.H."/>
            <person name="Halpern A.L."/>
            <person name="Lee A.P."/>
            <person name="Johnson J."/>
            <person name="Dandona N."/>
            <person name="Viswanathan L.D."/>
            <person name="Tay A."/>
            <person name="Venter J.C."/>
            <person name="Strausberg R.L."/>
            <person name="Brenner S."/>
        </authorList>
    </citation>
    <scope>NUCLEOTIDE SEQUENCE [LARGE SCALE GENOMIC DNA]</scope>
</reference>
<accession>A0A4W3HRJ5</accession>
<dbReference type="PANTHER" id="PTHR23030:SF30">
    <property type="entry name" value="TYROSINE-PROTEIN PHOSPHATASE NON-RECEPTOR TYPE 23"/>
    <property type="match status" value="1"/>
</dbReference>
<dbReference type="PRINTS" id="PR00700">
    <property type="entry name" value="PRTYPHPHTASE"/>
</dbReference>
<evidence type="ECO:0000256" key="5">
    <source>
        <dbReference type="SAM" id="Coils"/>
    </source>
</evidence>
<protein>
    <submittedName>
        <fullName evidence="10">Protein tyrosine phosphatase, non-receptor type 23, a</fullName>
    </submittedName>
</protein>
<dbReference type="GeneTree" id="ENSGT00940000157687"/>
<keyword evidence="11" id="KW-1185">Reference proteome</keyword>
<evidence type="ECO:0000256" key="4">
    <source>
        <dbReference type="ARBA" id="ARBA00022753"/>
    </source>
</evidence>
<dbReference type="GO" id="GO:0032456">
    <property type="term" value="P:endocytic recycling"/>
    <property type="evidence" value="ECO:0007669"/>
    <property type="project" value="TreeGrafter"/>
</dbReference>
<dbReference type="GO" id="GO:0045022">
    <property type="term" value="P:early endosome to late endosome transport"/>
    <property type="evidence" value="ECO:0007669"/>
    <property type="project" value="TreeGrafter"/>
</dbReference>
<dbReference type="Gene3D" id="1.25.40.280">
    <property type="entry name" value="alix/aip1 like domains"/>
    <property type="match status" value="1"/>
</dbReference>
<dbReference type="PROSITE" id="PS51180">
    <property type="entry name" value="BRO1"/>
    <property type="match status" value="1"/>
</dbReference>
<evidence type="ECO:0000256" key="1">
    <source>
        <dbReference type="ARBA" id="ARBA00004177"/>
    </source>
</evidence>
<dbReference type="Ensembl" id="ENSCMIT00000019175.1">
    <property type="protein sequence ID" value="ENSCMIP00000018821.1"/>
    <property type="gene ID" value="ENSCMIG00000008837.1"/>
</dbReference>
<dbReference type="STRING" id="7868.ENSCMIP00000018821"/>
<reference evidence="10" key="4">
    <citation type="submission" date="2025-08" db="UniProtKB">
        <authorList>
            <consortium name="Ensembl"/>
        </authorList>
    </citation>
    <scope>IDENTIFICATION</scope>
</reference>
<feature type="domain" description="BRO1" evidence="9">
    <location>
        <begin position="48"/>
        <end position="388"/>
    </location>
</feature>
<dbReference type="Proteomes" id="UP000314986">
    <property type="component" value="Unassembled WGS sequence"/>
</dbReference>
<feature type="region of interest" description="Disordered" evidence="6">
    <location>
        <begin position="673"/>
        <end position="704"/>
    </location>
</feature>
<feature type="compositionally biased region" description="Basic and acidic residues" evidence="6">
    <location>
        <begin position="1012"/>
        <end position="1023"/>
    </location>
</feature>
<keyword evidence="5" id="KW-0175">Coiled coil</keyword>
<evidence type="ECO:0000256" key="6">
    <source>
        <dbReference type="SAM" id="MobiDB-lite"/>
    </source>
</evidence>
<feature type="domain" description="Tyrosine-protein phosphatase" evidence="7">
    <location>
        <begin position="787"/>
        <end position="948"/>
    </location>
</feature>
<dbReference type="InterPro" id="IPR029021">
    <property type="entry name" value="Prot-tyrosine_phosphatase-like"/>
</dbReference>
<evidence type="ECO:0000256" key="3">
    <source>
        <dbReference type="ARBA" id="ARBA00022490"/>
    </source>
</evidence>
<dbReference type="InterPro" id="IPR038499">
    <property type="entry name" value="BRO1_sf"/>
</dbReference>
<dbReference type="AlphaFoldDB" id="A0A4W3HRJ5"/>
<keyword evidence="4" id="KW-0967">Endosome</keyword>
<dbReference type="InterPro" id="IPR000387">
    <property type="entry name" value="Tyr_Pase_dom"/>
</dbReference>
<evidence type="ECO:0000313" key="10">
    <source>
        <dbReference type="Ensembl" id="ENSCMIP00000018821.1"/>
    </source>
</evidence>
<dbReference type="Pfam" id="PF03097">
    <property type="entry name" value="BRO1"/>
    <property type="match status" value="2"/>
</dbReference>
<dbReference type="SMART" id="SM01041">
    <property type="entry name" value="BRO1"/>
    <property type="match status" value="1"/>
</dbReference>
<evidence type="ECO:0000313" key="11">
    <source>
        <dbReference type="Proteomes" id="UP000314986"/>
    </source>
</evidence>
<dbReference type="Gene3D" id="3.90.190.10">
    <property type="entry name" value="Protein tyrosine phosphatase superfamily"/>
    <property type="match status" value="1"/>
</dbReference>
<feature type="region of interest" description="Disordered" evidence="6">
    <location>
        <begin position="1088"/>
        <end position="1136"/>
    </location>
</feature>
<sequence length="1136" mass="127419">MLRSASRLLNYVIRRNTKREDNYCDIFMQRANLMCWITLYAEAFSLGYILKHYGENPDNYNEELKKLDQLRQSAVNVTRDFEGCSTLRKYFGQLHYLQSRIPMGSGQEAAVPITWTEIFSGKTVTVDEICYEQACILYNLGALHSMLGAMDSRVTEEGMKVSCTHFQCSAGAFSYLRDHFSHSYSMDMSHQILNLNINLMLGQAQECLLEKSMLDNRKSFLVARISAQVVDYYKEACRALENSETASLIGKFQKDWKKLVQMKIYYYAAVAHLHLGKQAEEQQKYGERALYRMQRLLLLLFCGRFISGVNVLETLQVASSDPVPAVLTGASLVKALPVNPTDPSVTGTDIFSKLVPMEAHEASSLYSEEKAKLLREVVSKIESKNEALEQFMDSLRIDVETVDNLNQYSHIPPVLMEKCAALSVRPDTVKNLIQSMQVLSGVYTDVEASLRELKELIDQDELSEQKLQELFGKRPAPGGAAELSKEWARYMEVHEKASFTNTELHKAMNQHISNLRLLSGPLEQLRAALPTPVVSEEEKGVLHNMKRLLAKVEEMRDQRTSLEQQLRDTIQKDDITTTLVTTDHSEMKVGTFPSPGIIRSALPPRRVVELSHKAWNSIVQMLVASFEAYEDLMKKSQEGKEFYADLEGKVTRLLEKARDICKSQEEQRQQILEREIAKKPPPRPTAPKPVAKASEADRESLSSAEDLDLQQLHAALSYSDLPEDLKSLPPDVLAAQLNAVAVNGMGLYPAEPGGFLGQRPPGPEAYLPAHRQGHSSGGVIGGLPHCIVPLFQQKVIRHLPTERGQQLVHGPITLTLTTQKITQTHVERMIGLQYREQSLKRTIIHLQFTSWPELGLPDSKSNLLRFIQEVHAHYLHQRPLHTPIVVHCSSGVGRTGGFCLLYAALQEVEAGNGIPDLLRIIRKMRQQRKHMLYEKLHLKFCYEVLLKHVEQVLQRHGVTTALCRCNVLLFQVYARQESQDLVLGGDLPISSIQATIAKLSIRSAAAGGPGARGEKSEPWEGRSDLPWSRAPLPDHRPYCLHQRPRPASRGGQGARDPPLAPQGPGGEEGDNSRASSLDLLASLTAEAFAMDSNPRNRQKISKENFLQPPSGQSLQPRPASADPLNLLDPLWTLNKT</sequence>
<feature type="coiled-coil region" evidence="5">
    <location>
        <begin position="545"/>
        <end position="572"/>
    </location>
</feature>
<evidence type="ECO:0000256" key="2">
    <source>
        <dbReference type="ARBA" id="ARBA00004496"/>
    </source>
</evidence>
<feature type="region of interest" description="Disordered" evidence="6">
    <location>
        <begin position="1005"/>
        <end position="1073"/>
    </location>
</feature>
<dbReference type="SMART" id="SM00404">
    <property type="entry name" value="PTPc_motif"/>
    <property type="match status" value="1"/>
</dbReference>
<dbReference type="GO" id="GO:0004725">
    <property type="term" value="F:protein tyrosine phosphatase activity"/>
    <property type="evidence" value="ECO:0007669"/>
    <property type="project" value="InterPro"/>
</dbReference>
<dbReference type="CDD" id="cd09234">
    <property type="entry name" value="V_HD-PTP_like"/>
    <property type="match status" value="1"/>
</dbReference>
<feature type="domain" description="Tyrosine specific protein phosphatases" evidence="8">
    <location>
        <begin position="861"/>
        <end position="939"/>
    </location>
</feature>
<comment type="subcellular location">
    <subcellularLocation>
        <location evidence="2">Cytoplasm</location>
    </subcellularLocation>
    <subcellularLocation>
        <location evidence="1">Endosome</location>
    </subcellularLocation>
</comment>
<dbReference type="InterPro" id="IPR016130">
    <property type="entry name" value="Tyr_Pase_AS"/>
</dbReference>
<dbReference type="InParanoid" id="A0A4W3HRJ5"/>
<dbReference type="PROSITE" id="PS00383">
    <property type="entry name" value="TYR_PHOSPHATASE_1"/>
    <property type="match status" value="1"/>
</dbReference>
<reference evidence="10" key="5">
    <citation type="submission" date="2025-09" db="UniProtKB">
        <authorList>
            <consortium name="Ensembl"/>
        </authorList>
    </citation>
    <scope>IDENTIFICATION</scope>
</reference>
<reference evidence="11" key="3">
    <citation type="journal article" date="2014" name="Nature">
        <title>Elephant shark genome provides unique insights into gnathostome evolution.</title>
        <authorList>
            <consortium name="International Elephant Shark Genome Sequencing Consortium"/>
            <person name="Venkatesh B."/>
            <person name="Lee A.P."/>
            <person name="Ravi V."/>
            <person name="Maurya A.K."/>
            <person name="Lian M.M."/>
            <person name="Swann J.B."/>
            <person name="Ohta Y."/>
            <person name="Flajnik M.F."/>
            <person name="Sutoh Y."/>
            <person name="Kasahara M."/>
            <person name="Hoon S."/>
            <person name="Gangu V."/>
            <person name="Roy S.W."/>
            <person name="Irimia M."/>
            <person name="Korzh V."/>
            <person name="Kondrychyn I."/>
            <person name="Lim Z.W."/>
            <person name="Tay B.H."/>
            <person name="Tohari S."/>
            <person name="Kong K.W."/>
            <person name="Ho S."/>
            <person name="Lorente-Galdos B."/>
            <person name="Quilez J."/>
            <person name="Marques-Bonet T."/>
            <person name="Raney B.J."/>
            <person name="Ingham P.W."/>
            <person name="Tay A."/>
            <person name="Hillier L.W."/>
            <person name="Minx P."/>
            <person name="Boehm T."/>
            <person name="Wilson R.K."/>
            <person name="Brenner S."/>
            <person name="Warren W.C."/>
        </authorList>
    </citation>
    <scope>NUCLEOTIDE SEQUENCE [LARGE SCALE GENOMIC DNA]</scope>
</reference>
<dbReference type="InterPro" id="IPR003595">
    <property type="entry name" value="Tyr_Pase_cat"/>
</dbReference>
<evidence type="ECO:0000259" key="7">
    <source>
        <dbReference type="PROSITE" id="PS50055"/>
    </source>
</evidence>
<reference evidence="11" key="1">
    <citation type="journal article" date="2006" name="Science">
        <title>Ancient noncoding elements conserved in the human genome.</title>
        <authorList>
            <person name="Venkatesh B."/>
            <person name="Kirkness E.F."/>
            <person name="Loh Y.H."/>
            <person name="Halpern A.L."/>
            <person name="Lee A.P."/>
            <person name="Johnson J."/>
            <person name="Dandona N."/>
            <person name="Viswanathan L.D."/>
            <person name="Tay A."/>
            <person name="Venter J.C."/>
            <person name="Strausberg R.L."/>
            <person name="Brenner S."/>
        </authorList>
    </citation>
    <scope>NUCLEOTIDE SEQUENCE [LARGE SCALE GENOMIC DNA]</scope>
</reference>
<dbReference type="Pfam" id="PF13949">
    <property type="entry name" value="ALIX_LYPXL_bnd"/>
    <property type="match status" value="2"/>
</dbReference>
<proteinExistence type="predicted"/>